<dbReference type="PANTHER" id="PTHR46145">
    <property type="entry name" value="HEPARANASE"/>
    <property type="match status" value="1"/>
</dbReference>
<keyword evidence="2" id="KW-1185">Reference proteome</keyword>
<dbReference type="KEGG" id="csol:105368274"/>
<protein>
    <submittedName>
        <fullName evidence="3">Heparanase-like</fullName>
    </submittedName>
</protein>
<evidence type="ECO:0000313" key="2">
    <source>
        <dbReference type="Proteomes" id="UP000695007"/>
    </source>
</evidence>
<accession>A0AAJ6YW92</accession>
<comment type="similarity">
    <text evidence="1">Belongs to the glycosyl hydrolase 79 family.</text>
</comment>
<dbReference type="PANTHER" id="PTHR46145:SF4">
    <property type="entry name" value="HEPARANASE"/>
    <property type="match status" value="1"/>
</dbReference>
<dbReference type="InterPro" id="IPR017853">
    <property type="entry name" value="GH"/>
</dbReference>
<dbReference type="RefSeq" id="XP_011505560.1">
    <property type="nucleotide sequence ID" value="XM_011507258.1"/>
</dbReference>
<evidence type="ECO:0000313" key="3">
    <source>
        <dbReference type="RefSeq" id="XP_011505560.1"/>
    </source>
</evidence>
<dbReference type="Pfam" id="PF03662">
    <property type="entry name" value="Glyco_hydro_79n"/>
    <property type="match status" value="1"/>
</dbReference>
<dbReference type="InterPro" id="IPR005199">
    <property type="entry name" value="Glyco_hydro_79"/>
</dbReference>
<dbReference type="GO" id="GO:0031012">
    <property type="term" value="C:extracellular matrix"/>
    <property type="evidence" value="ECO:0007669"/>
    <property type="project" value="TreeGrafter"/>
</dbReference>
<dbReference type="GO" id="GO:0016020">
    <property type="term" value="C:membrane"/>
    <property type="evidence" value="ECO:0007669"/>
    <property type="project" value="InterPro"/>
</dbReference>
<dbReference type="AlphaFoldDB" id="A0AAJ6YW92"/>
<dbReference type="GO" id="GO:0005615">
    <property type="term" value="C:extracellular space"/>
    <property type="evidence" value="ECO:0007669"/>
    <property type="project" value="TreeGrafter"/>
</dbReference>
<gene>
    <name evidence="3" type="primary">LOC105368274</name>
</gene>
<organism evidence="2 3">
    <name type="scientific">Ceratosolen solmsi marchali</name>
    <dbReference type="NCBI Taxonomy" id="326594"/>
    <lineage>
        <taxon>Eukaryota</taxon>
        <taxon>Metazoa</taxon>
        <taxon>Ecdysozoa</taxon>
        <taxon>Arthropoda</taxon>
        <taxon>Hexapoda</taxon>
        <taxon>Insecta</taxon>
        <taxon>Pterygota</taxon>
        <taxon>Neoptera</taxon>
        <taxon>Endopterygota</taxon>
        <taxon>Hymenoptera</taxon>
        <taxon>Apocrita</taxon>
        <taxon>Proctotrupomorpha</taxon>
        <taxon>Chalcidoidea</taxon>
        <taxon>Agaonidae</taxon>
        <taxon>Agaoninae</taxon>
        <taxon>Ceratosolen</taxon>
    </lineage>
</organism>
<dbReference type="GeneID" id="105368274"/>
<reference evidence="3" key="1">
    <citation type="submission" date="2025-08" db="UniProtKB">
        <authorList>
            <consortium name="RefSeq"/>
        </authorList>
    </citation>
    <scope>IDENTIFICATION</scope>
</reference>
<sequence length="498" mass="56639">MRLNLLLIGICSVFIITSSWLINHDSLSSVVFLKENQQPLHIVSDKFLSFGLDSSLLRNMKKLPINDHKFINLVRHLSPAYVRIGGTNADCLYFEQVCFYKYINYSHNLVDDADISNFTLTSNDFLSIYKFTEKTAIKMIFDLNVLLREPNGSWNSDNTKEIIVFSKSHEMEIDWQLGNEPNSFLHVFNISISAQQLANDYCKLRTVLNELGYQDSILVGPEANHVDNEYKNGVKYGIDFLNNVNNCVDYFTWHQYYLNGHIAQLEDFLNPKVFNRLSEQISTMGNAIRSNGHNVSMWLSETSSAYGGGAPKLSDRFVAGFLWLDKLGYSAKAGVKVIIRQSLFGGNYAMIDENLDPNPDWWVTLMFKQFVSNKVLSLNTPDNFGNIRLYAHCALKQTFLNGLPAVTIYGINLNDEKKRMYIQGISNKSNIFAYFLTSDNLQSSNIFMNGEILRLLSDGSIPPFKPKIIEVSQGIELPSYSMVFLLIDNVKIPSCLEL</sequence>
<evidence type="ECO:0000256" key="1">
    <source>
        <dbReference type="ARBA" id="ARBA00009800"/>
    </source>
</evidence>
<dbReference type="Proteomes" id="UP000695007">
    <property type="component" value="Unplaced"/>
</dbReference>
<dbReference type="GO" id="GO:0016798">
    <property type="term" value="F:hydrolase activity, acting on glycosyl bonds"/>
    <property type="evidence" value="ECO:0007669"/>
    <property type="project" value="InterPro"/>
</dbReference>
<dbReference type="SUPFAM" id="SSF51445">
    <property type="entry name" value="(Trans)glycosidases"/>
    <property type="match status" value="1"/>
</dbReference>
<name>A0AAJ6YW92_9HYME</name>
<proteinExistence type="inferred from homology"/>
<dbReference type="Gene3D" id="3.20.20.80">
    <property type="entry name" value="Glycosidases"/>
    <property type="match status" value="1"/>
</dbReference>